<dbReference type="Gene3D" id="3.40.50.10300">
    <property type="entry name" value="CoaB-like"/>
    <property type="match status" value="1"/>
</dbReference>
<reference evidence="2 3" key="1">
    <citation type="journal article" date="2011" name="ISME J.">
        <title>Community ecology of hot spring cyanobacterial mats: predominant populations and their functional potential.</title>
        <authorList>
            <person name="Klatt C.G."/>
            <person name="Wood J.M."/>
            <person name="Rusch D.B."/>
            <person name="Bateson M.M."/>
            <person name="Hamamura N."/>
            <person name="Heidelberg J.F."/>
            <person name="Grossman A.R."/>
            <person name="Bhaya D."/>
            <person name="Cohan F.M."/>
            <person name="Kuhl M."/>
            <person name="Bryant D.A."/>
            <person name="Ward D.M."/>
        </authorList>
    </citation>
    <scope>NUCLEOTIDE SEQUENCE [LARGE SCALE GENOMIC DNA]</scope>
    <source>
        <strain evidence="2">OS</strain>
    </source>
</reference>
<dbReference type="InterPro" id="IPR035929">
    <property type="entry name" value="CoaB-like_sf"/>
</dbReference>
<dbReference type="EMBL" id="PHFL01000033">
    <property type="protein sequence ID" value="RFM24632.1"/>
    <property type="molecule type" value="Genomic_DNA"/>
</dbReference>
<proteinExistence type="predicted"/>
<feature type="domain" description="DNA/pantothenate metabolism flavoprotein C-terminal" evidence="1">
    <location>
        <begin position="4"/>
        <end position="133"/>
    </location>
</feature>
<evidence type="ECO:0000313" key="3">
    <source>
        <dbReference type="Proteomes" id="UP000266389"/>
    </source>
</evidence>
<sequence length="148" mass="16628">ARRYFETLDVFIAAAAVADYRPAEPYNGKLKKSSESLTLHLVKNPDILLEFGKQKQAHQLSIGFALEIQDALENAKAKLMLKNCDMIALNHAHEADAGFEVDTNRLTLIFKDGTIEQLPLQAKRTAAKMIFEKANFFFQKSSLTSLQQ</sequence>
<comment type="caution">
    <text evidence="2">The sequence shown here is derived from an EMBL/GenBank/DDBJ whole genome shotgun (WGS) entry which is preliminary data.</text>
</comment>
<protein>
    <submittedName>
        <fullName evidence="2">Bifunctional phosphopantothenoylcysteine decarboxylase/phosphopantothenate--cysteine ligase CoaBC</fullName>
    </submittedName>
</protein>
<dbReference type="GO" id="GO:0016874">
    <property type="term" value="F:ligase activity"/>
    <property type="evidence" value="ECO:0007669"/>
    <property type="project" value="UniProtKB-KW"/>
</dbReference>
<dbReference type="Proteomes" id="UP000266389">
    <property type="component" value="Unassembled WGS sequence"/>
</dbReference>
<gene>
    <name evidence="2" type="ORF">D0433_04775</name>
</gene>
<feature type="non-terminal residue" evidence="2">
    <location>
        <position position="1"/>
    </location>
</feature>
<name>A0A395M1P6_9BACT</name>
<dbReference type="InterPro" id="IPR007085">
    <property type="entry name" value="DNA/pantothenate-metab_flavo_C"/>
</dbReference>
<dbReference type="AlphaFoldDB" id="A0A395M1P6"/>
<accession>A0A395M1P6</accession>
<dbReference type="SUPFAM" id="SSF102645">
    <property type="entry name" value="CoaB-like"/>
    <property type="match status" value="1"/>
</dbReference>
<evidence type="ECO:0000259" key="1">
    <source>
        <dbReference type="Pfam" id="PF04127"/>
    </source>
</evidence>
<organism evidence="2 3">
    <name type="scientific">Candidatus Thermochlorobacter aerophilus</name>
    <dbReference type="NCBI Taxonomy" id="1868324"/>
    <lineage>
        <taxon>Bacteria</taxon>
        <taxon>Pseudomonadati</taxon>
        <taxon>Chlorobiota</taxon>
        <taxon>Chlorobiia</taxon>
        <taxon>Chlorobiales</taxon>
        <taxon>Candidatus Thermochlorobacteriaceae</taxon>
        <taxon>Candidatus Thermochlorobacter</taxon>
    </lineage>
</organism>
<dbReference type="GO" id="GO:0015937">
    <property type="term" value="P:coenzyme A biosynthetic process"/>
    <property type="evidence" value="ECO:0007669"/>
    <property type="project" value="UniProtKB-ARBA"/>
</dbReference>
<dbReference type="Pfam" id="PF04127">
    <property type="entry name" value="DFP"/>
    <property type="match status" value="1"/>
</dbReference>
<evidence type="ECO:0000313" key="2">
    <source>
        <dbReference type="EMBL" id="RFM24632.1"/>
    </source>
</evidence>
<keyword evidence="2" id="KW-0436">Ligase</keyword>